<proteinExistence type="predicted"/>
<dbReference type="EMBL" id="MHLC01000007">
    <property type="protein sequence ID" value="OGZ01584.1"/>
    <property type="molecule type" value="Genomic_DNA"/>
</dbReference>
<name>A0A1G2CJL0_9BACT</name>
<gene>
    <name evidence="2" type="ORF">A3A43_01600</name>
</gene>
<organism evidence="2 3">
    <name type="scientific">Candidatus Liptonbacteria bacterium RIFCSPLOWO2_01_FULL_56_20</name>
    <dbReference type="NCBI Taxonomy" id="1798652"/>
    <lineage>
        <taxon>Bacteria</taxon>
        <taxon>Candidatus Liptoniibacteriota</taxon>
    </lineage>
</organism>
<evidence type="ECO:0000256" key="1">
    <source>
        <dbReference type="SAM" id="SignalP"/>
    </source>
</evidence>
<keyword evidence="1" id="KW-0732">Signal</keyword>
<dbReference type="STRING" id="1798652.A3A43_01600"/>
<comment type="caution">
    <text evidence="2">The sequence shown here is derived from an EMBL/GenBank/DDBJ whole genome shotgun (WGS) entry which is preliminary data.</text>
</comment>
<reference evidence="2 3" key="1">
    <citation type="journal article" date="2016" name="Nat. Commun.">
        <title>Thousands of microbial genomes shed light on interconnected biogeochemical processes in an aquifer system.</title>
        <authorList>
            <person name="Anantharaman K."/>
            <person name="Brown C.T."/>
            <person name="Hug L.A."/>
            <person name="Sharon I."/>
            <person name="Castelle C.J."/>
            <person name="Probst A.J."/>
            <person name="Thomas B.C."/>
            <person name="Singh A."/>
            <person name="Wilkins M.J."/>
            <person name="Karaoz U."/>
            <person name="Brodie E.L."/>
            <person name="Williams K.H."/>
            <person name="Hubbard S.S."/>
            <person name="Banfield J.F."/>
        </authorList>
    </citation>
    <scope>NUCLEOTIDE SEQUENCE [LARGE SCALE GENOMIC DNA]</scope>
</reference>
<dbReference type="AlphaFoldDB" id="A0A1G2CJL0"/>
<accession>A0A1G2CJL0</accession>
<dbReference type="Proteomes" id="UP000178495">
    <property type="component" value="Unassembled WGS sequence"/>
</dbReference>
<protein>
    <submittedName>
        <fullName evidence="2">Uncharacterized protein</fullName>
    </submittedName>
</protein>
<evidence type="ECO:0000313" key="2">
    <source>
        <dbReference type="EMBL" id="OGZ01584.1"/>
    </source>
</evidence>
<feature type="chain" id="PRO_5009582340" evidence="1">
    <location>
        <begin position="27"/>
        <end position="135"/>
    </location>
</feature>
<sequence>MRKAFSLKNLLVILAGALMLTAFSSASILRAATFDSDLVPAAANTYKIGVSAGDWQSINNLIFFASSNVGVGAPAPNQALEVNGGLRLNTNLPQPTCSALQRGTFWVAQAGGGFPDSVVVCYKNVLDQYLWAVIY</sequence>
<evidence type="ECO:0000313" key="3">
    <source>
        <dbReference type="Proteomes" id="UP000178495"/>
    </source>
</evidence>
<feature type="signal peptide" evidence="1">
    <location>
        <begin position="1"/>
        <end position="26"/>
    </location>
</feature>